<proteinExistence type="predicted"/>
<evidence type="ECO:0000313" key="1">
    <source>
        <dbReference type="EMBL" id="KAH3856657.1"/>
    </source>
</evidence>
<protein>
    <submittedName>
        <fullName evidence="1">Uncharacterized protein</fullName>
    </submittedName>
</protein>
<sequence length="64" mass="7286">MDSLGSRVEKLEKSLGNGTCAKHIIKNIIRKDKEEERDHESRRLNGVVNSLPEDLKDIIEGQNE</sequence>
<reference evidence="1" key="2">
    <citation type="submission" date="2020-11" db="EMBL/GenBank/DDBJ databases">
        <authorList>
            <person name="McCartney M.A."/>
            <person name="Auch B."/>
            <person name="Kono T."/>
            <person name="Mallez S."/>
            <person name="Becker A."/>
            <person name="Gohl D.M."/>
            <person name="Silverstein K.A.T."/>
            <person name="Koren S."/>
            <person name="Bechman K.B."/>
            <person name="Herman A."/>
            <person name="Abrahante J.E."/>
            <person name="Garbe J."/>
        </authorList>
    </citation>
    <scope>NUCLEOTIDE SEQUENCE</scope>
    <source>
        <strain evidence="1">Duluth1</strain>
        <tissue evidence="1">Whole animal</tissue>
    </source>
</reference>
<dbReference type="EMBL" id="JAIWYP010000003">
    <property type="protein sequence ID" value="KAH3856657.1"/>
    <property type="molecule type" value="Genomic_DNA"/>
</dbReference>
<organism evidence="1 2">
    <name type="scientific">Dreissena polymorpha</name>
    <name type="common">Zebra mussel</name>
    <name type="synonym">Mytilus polymorpha</name>
    <dbReference type="NCBI Taxonomy" id="45954"/>
    <lineage>
        <taxon>Eukaryota</taxon>
        <taxon>Metazoa</taxon>
        <taxon>Spiralia</taxon>
        <taxon>Lophotrochozoa</taxon>
        <taxon>Mollusca</taxon>
        <taxon>Bivalvia</taxon>
        <taxon>Autobranchia</taxon>
        <taxon>Heteroconchia</taxon>
        <taxon>Euheterodonta</taxon>
        <taxon>Imparidentia</taxon>
        <taxon>Neoheterodontei</taxon>
        <taxon>Myida</taxon>
        <taxon>Dreissenoidea</taxon>
        <taxon>Dreissenidae</taxon>
        <taxon>Dreissena</taxon>
    </lineage>
</organism>
<keyword evidence="2" id="KW-1185">Reference proteome</keyword>
<evidence type="ECO:0000313" key="2">
    <source>
        <dbReference type="Proteomes" id="UP000828390"/>
    </source>
</evidence>
<comment type="caution">
    <text evidence="1">The sequence shown here is derived from an EMBL/GenBank/DDBJ whole genome shotgun (WGS) entry which is preliminary data.</text>
</comment>
<reference evidence="1" key="1">
    <citation type="journal article" date="2019" name="bioRxiv">
        <title>The Genome of the Zebra Mussel, Dreissena polymorpha: A Resource for Invasive Species Research.</title>
        <authorList>
            <person name="McCartney M.A."/>
            <person name="Auch B."/>
            <person name="Kono T."/>
            <person name="Mallez S."/>
            <person name="Zhang Y."/>
            <person name="Obille A."/>
            <person name="Becker A."/>
            <person name="Abrahante J.E."/>
            <person name="Garbe J."/>
            <person name="Badalamenti J.P."/>
            <person name="Herman A."/>
            <person name="Mangelson H."/>
            <person name="Liachko I."/>
            <person name="Sullivan S."/>
            <person name="Sone E.D."/>
            <person name="Koren S."/>
            <person name="Silverstein K.A.T."/>
            <person name="Beckman K.B."/>
            <person name="Gohl D.M."/>
        </authorList>
    </citation>
    <scope>NUCLEOTIDE SEQUENCE</scope>
    <source>
        <strain evidence="1">Duluth1</strain>
        <tissue evidence="1">Whole animal</tissue>
    </source>
</reference>
<accession>A0A9D4LDK3</accession>
<gene>
    <name evidence="1" type="ORF">DPMN_099249</name>
</gene>
<dbReference type="Proteomes" id="UP000828390">
    <property type="component" value="Unassembled WGS sequence"/>
</dbReference>
<dbReference type="AlphaFoldDB" id="A0A9D4LDK3"/>
<name>A0A9D4LDK3_DREPO</name>